<dbReference type="InterPro" id="IPR010753">
    <property type="entry name" value="DUF1330"/>
</dbReference>
<reference evidence="2" key="2">
    <citation type="submission" date="2021-08" db="EMBL/GenBank/DDBJ databases">
        <authorList>
            <person name="Tani A."/>
            <person name="Ola A."/>
            <person name="Ogura Y."/>
            <person name="Katsura K."/>
            <person name="Hayashi T."/>
        </authorList>
    </citation>
    <scope>NUCLEOTIDE SEQUENCE</scope>
    <source>
        <strain evidence="2">DSM 23632</strain>
    </source>
</reference>
<sequence>MAKGYWIVRVDVLDPEAYKAYAAANGAALAKYGARFLVRGGRFEAVAGQARARNVVLEFPSYAVALECWNSDLYQEARAKQKGAVESEIIVIEGYDDAQPGIAQAATPAPNPASE</sequence>
<dbReference type="EMBL" id="BPRB01000044">
    <property type="protein sequence ID" value="GJE58654.1"/>
    <property type="molecule type" value="Genomic_DNA"/>
</dbReference>
<dbReference type="InterPro" id="IPR011008">
    <property type="entry name" value="Dimeric_a/b-barrel"/>
</dbReference>
<evidence type="ECO:0000259" key="1">
    <source>
        <dbReference type="Pfam" id="PF07045"/>
    </source>
</evidence>
<proteinExistence type="predicted"/>
<dbReference type="Gene3D" id="3.30.70.100">
    <property type="match status" value="1"/>
</dbReference>
<evidence type="ECO:0000313" key="3">
    <source>
        <dbReference type="Proteomes" id="UP001055057"/>
    </source>
</evidence>
<protein>
    <recommendedName>
        <fullName evidence="1">DUF1330 domain-containing protein</fullName>
    </recommendedName>
</protein>
<dbReference type="PANTHER" id="PTHR41521">
    <property type="match status" value="1"/>
</dbReference>
<accession>A0ABQ4TVY9</accession>
<dbReference type="RefSeq" id="WP_238181276.1">
    <property type="nucleotide sequence ID" value="NZ_BPRB01000044.1"/>
</dbReference>
<keyword evidence="3" id="KW-1185">Reference proteome</keyword>
<reference evidence="2" key="1">
    <citation type="journal article" date="2021" name="Front. Microbiol.">
        <title>Comprehensive Comparative Genomics and Phenotyping of Methylobacterium Species.</title>
        <authorList>
            <person name="Alessa O."/>
            <person name="Ogura Y."/>
            <person name="Fujitani Y."/>
            <person name="Takami H."/>
            <person name="Hayashi T."/>
            <person name="Sahin N."/>
            <person name="Tani A."/>
        </authorList>
    </citation>
    <scope>NUCLEOTIDE SEQUENCE</scope>
    <source>
        <strain evidence="2">DSM 23632</strain>
    </source>
</reference>
<organism evidence="2 3">
    <name type="scientific">Methylobacterium trifolii</name>
    <dbReference type="NCBI Taxonomy" id="1003092"/>
    <lineage>
        <taxon>Bacteria</taxon>
        <taxon>Pseudomonadati</taxon>
        <taxon>Pseudomonadota</taxon>
        <taxon>Alphaproteobacteria</taxon>
        <taxon>Hyphomicrobiales</taxon>
        <taxon>Methylobacteriaceae</taxon>
        <taxon>Methylobacterium</taxon>
    </lineage>
</organism>
<dbReference type="SUPFAM" id="SSF54909">
    <property type="entry name" value="Dimeric alpha+beta barrel"/>
    <property type="match status" value="1"/>
</dbReference>
<dbReference type="Pfam" id="PF07045">
    <property type="entry name" value="DUF1330"/>
    <property type="match status" value="1"/>
</dbReference>
<comment type="caution">
    <text evidence="2">The sequence shown here is derived from an EMBL/GenBank/DDBJ whole genome shotgun (WGS) entry which is preliminary data.</text>
</comment>
<evidence type="ECO:0000313" key="2">
    <source>
        <dbReference type="EMBL" id="GJE58654.1"/>
    </source>
</evidence>
<dbReference type="PANTHER" id="PTHR41521:SF4">
    <property type="entry name" value="BLR0684 PROTEIN"/>
    <property type="match status" value="1"/>
</dbReference>
<dbReference type="Proteomes" id="UP001055057">
    <property type="component" value="Unassembled WGS sequence"/>
</dbReference>
<name>A0ABQ4TVY9_9HYPH</name>
<gene>
    <name evidence="2" type="ORF">MPOCJGCO_0736</name>
</gene>
<feature type="domain" description="DUF1330" evidence="1">
    <location>
        <begin position="3"/>
        <end position="95"/>
    </location>
</feature>